<dbReference type="Pfam" id="PF22740">
    <property type="entry name" value="PapZ_C"/>
    <property type="match status" value="1"/>
</dbReference>
<proteinExistence type="predicted"/>
<dbReference type="PANTHER" id="PTHR30448">
    <property type="entry name" value="RNASE ADAPTER PROTEIN RAPZ"/>
    <property type="match status" value="1"/>
</dbReference>
<dbReference type="STRING" id="703135.A0A2A9NGJ0"/>
<feature type="domain" description="RapZ C-terminal" evidence="1">
    <location>
        <begin position="12"/>
        <end position="129"/>
    </location>
</feature>
<evidence type="ECO:0000313" key="2">
    <source>
        <dbReference type="EMBL" id="PFH46763.1"/>
    </source>
</evidence>
<gene>
    <name evidence="2" type="ORF">AMATHDRAFT_69130</name>
</gene>
<dbReference type="PANTHER" id="PTHR30448:SF0">
    <property type="entry name" value="RNASE ADAPTER PROTEIN RAPZ"/>
    <property type="match status" value="1"/>
</dbReference>
<accession>A0A2A9NGJ0</accession>
<dbReference type="InterPro" id="IPR053931">
    <property type="entry name" value="RapZ_C"/>
</dbReference>
<dbReference type="GO" id="GO:0005524">
    <property type="term" value="F:ATP binding"/>
    <property type="evidence" value="ECO:0007669"/>
    <property type="project" value="InterPro"/>
</dbReference>
<protein>
    <recommendedName>
        <fullName evidence="1">RapZ C-terminal domain-containing protein</fullName>
    </recommendedName>
</protein>
<dbReference type="OrthoDB" id="10267139at2759"/>
<sequence length="163" mass="18226">MTLQQSPHPPVLHITTFGHKNGPLDPAPDLYFDLRGLPNPPKALRIEARRTGLLGPLQEWLFSIVPVRQKFQEVRQCILQYLHEAEAKGVRCVSVGAGCNLGRNRSVTVAEALAALNWDRWQVVVHHRDRYLPHAGKDLPLNLSSRLYESPITSESSGLNTPV</sequence>
<evidence type="ECO:0000313" key="3">
    <source>
        <dbReference type="Proteomes" id="UP000242287"/>
    </source>
</evidence>
<dbReference type="AlphaFoldDB" id="A0A2A9NGJ0"/>
<keyword evidence="3" id="KW-1185">Reference proteome</keyword>
<name>A0A2A9NGJ0_9AGAR</name>
<dbReference type="Proteomes" id="UP000242287">
    <property type="component" value="Unassembled WGS sequence"/>
</dbReference>
<organism evidence="2 3">
    <name type="scientific">Amanita thiersii Skay4041</name>
    <dbReference type="NCBI Taxonomy" id="703135"/>
    <lineage>
        <taxon>Eukaryota</taxon>
        <taxon>Fungi</taxon>
        <taxon>Dikarya</taxon>
        <taxon>Basidiomycota</taxon>
        <taxon>Agaricomycotina</taxon>
        <taxon>Agaricomycetes</taxon>
        <taxon>Agaricomycetidae</taxon>
        <taxon>Agaricales</taxon>
        <taxon>Pluteineae</taxon>
        <taxon>Amanitaceae</taxon>
        <taxon>Amanita</taxon>
    </lineage>
</organism>
<dbReference type="InterPro" id="IPR005337">
    <property type="entry name" value="RapZ-like"/>
</dbReference>
<evidence type="ECO:0000259" key="1">
    <source>
        <dbReference type="Pfam" id="PF22740"/>
    </source>
</evidence>
<reference evidence="2 3" key="1">
    <citation type="submission" date="2014-02" db="EMBL/GenBank/DDBJ databases">
        <title>Transposable element dynamics among asymbiotic and ectomycorrhizal Amanita fungi.</title>
        <authorList>
            <consortium name="DOE Joint Genome Institute"/>
            <person name="Hess J."/>
            <person name="Skrede I."/>
            <person name="Wolfe B."/>
            <person name="LaButti K."/>
            <person name="Ohm R.A."/>
            <person name="Grigoriev I.V."/>
            <person name="Pringle A."/>
        </authorList>
    </citation>
    <scope>NUCLEOTIDE SEQUENCE [LARGE SCALE GENOMIC DNA]</scope>
    <source>
        <strain evidence="2 3">SKay4041</strain>
    </source>
</reference>
<dbReference type="EMBL" id="KZ302161">
    <property type="protein sequence ID" value="PFH46763.1"/>
    <property type="molecule type" value="Genomic_DNA"/>
</dbReference>